<organism evidence="7 8">
    <name type="scientific">Sulfobacillus thermosulfidooxidans (strain DSM 9293 / VKM B-1269 / AT-1)</name>
    <dbReference type="NCBI Taxonomy" id="929705"/>
    <lineage>
        <taxon>Bacteria</taxon>
        <taxon>Bacillati</taxon>
        <taxon>Bacillota</taxon>
        <taxon>Clostridia</taxon>
        <taxon>Eubacteriales</taxon>
        <taxon>Clostridiales Family XVII. Incertae Sedis</taxon>
        <taxon>Sulfobacillus</taxon>
    </lineage>
</organism>
<evidence type="ECO:0000256" key="5">
    <source>
        <dbReference type="SAM" id="SignalP"/>
    </source>
</evidence>
<dbReference type="GO" id="GO:1904680">
    <property type="term" value="F:peptide transmembrane transporter activity"/>
    <property type="evidence" value="ECO:0007669"/>
    <property type="project" value="TreeGrafter"/>
</dbReference>
<dbReference type="GO" id="GO:0042597">
    <property type="term" value="C:periplasmic space"/>
    <property type="evidence" value="ECO:0007669"/>
    <property type="project" value="UniProtKB-ARBA"/>
</dbReference>
<gene>
    <name evidence="7" type="ORF">SAMN00768000_2284</name>
</gene>
<dbReference type="PIRSF" id="PIRSF002741">
    <property type="entry name" value="MppA"/>
    <property type="match status" value="1"/>
</dbReference>
<dbReference type="GO" id="GO:0030313">
    <property type="term" value="C:cell envelope"/>
    <property type="evidence" value="ECO:0007669"/>
    <property type="project" value="UniProtKB-SubCell"/>
</dbReference>
<keyword evidence="3" id="KW-0813">Transport</keyword>
<feature type="chain" id="PRO_5012596694" evidence="5">
    <location>
        <begin position="28"/>
        <end position="574"/>
    </location>
</feature>
<dbReference type="OrthoDB" id="9801912at2"/>
<dbReference type="InterPro" id="IPR039424">
    <property type="entry name" value="SBP_5"/>
</dbReference>
<sequence length="574" mass="63296">MRKQSFALISTAILIPAVLAGCGTSSAGTQSPAAVSKAITVALPAQVSPNWWFPIESSQAFSTVNGQINALMYKPLLDISHTDSIDYARSLASQVTWNSNGTVYTIILNPKWHWSNGQPVTAQDVVFTIDLMLAAAGANGQTPPWQYGAAGIGGIPSRWQSVTAQGQDRVIVTLNQPSNPQWFLHNGLGQIDVVPASVWDIHKNMTQELKFIQSVANDPASPYYQVVDGPFEFSAAESKTNNQYWTFVPNPHYDGHKPSITKLVYMYESSPAAVFAGLKTGTLTVGYLPPSLWNSRNQLTTDVMDIQYPFGFNYMLPNLSVKAPGGFGQIFNHLYIRQAFQMGINQAGIIQALYHDGVPEYGPIPSKPATIFYDPQLKNPYPFNPAAGKKLLEEHGWKLVDGVMTKNGQKLEFTADYVSGSNTVAHEMELIKSDLAQEGIVINLVSQPFNTIIATATQQNASHWQLANWGGGWTYEPDYYPTGGGLFSTNAAANYGSYNSQEMNQLIQETYQPGTPQQIQARMNAYQQFAAKNLPVIWLPWIPTFTEHASYLHGVNRHFNPVTDLESPNYWTVN</sequence>
<protein>
    <submittedName>
        <fullName evidence="7">Peptide/nickel transport system substrate-binding protein</fullName>
    </submittedName>
</protein>
<evidence type="ECO:0000256" key="2">
    <source>
        <dbReference type="ARBA" id="ARBA00005695"/>
    </source>
</evidence>
<dbReference type="CDD" id="cd08513">
    <property type="entry name" value="PBP2_thermophilic_Hb8_like"/>
    <property type="match status" value="1"/>
</dbReference>
<dbReference type="Pfam" id="PF00496">
    <property type="entry name" value="SBP_bac_5"/>
    <property type="match status" value="1"/>
</dbReference>
<dbReference type="Gene3D" id="3.10.105.10">
    <property type="entry name" value="Dipeptide-binding Protein, Domain 3"/>
    <property type="match status" value="1"/>
</dbReference>
<dbReference type="InterPro" id="IPR000914">
    <property type="entry name" value="SBP_5_dom"/>
</dbReference>
<keyword evidence="4 5" id="KW-0732">Signal</keyword>
<dbReference type="PANTHER" id="PTHR30290:SF10">
    <property type="entry name" value="PERIPLASMIC OLIGOPEPTIDE-BINDING PROTEIN-RELATED"/>
    <property type="match status" value="1"/>
</dbReference>
<dbReference type="Proteomes" id="UP000192660">
    <property type="component" value="Unassembled WGS sequence"/>
</dbReference>
<dbReference type="PROSITE" id="PS51257">
    <property type="entry name" value="PROKAR_LIPOPROTEIN"/>
    <property type="match status" value="1"/>
</dbReference>
<dbReference type="AlphaFoldDB" id="A0A1W1WGU2"/>
<evidence type="ECO:0000256" key="4">
    <source>
        <dbReference type="ARBA" id="ARBA00022729"/>
    </source>
</evidence>
<dbReference type="SUPFAM" id="SSF53850">
    <property type="entry name" value="Periplasmic binding protein-like II"/>
    <property type="match status" value="1"/>
</dbReference>
<evidence type="ECO:0000259" key="6">
    <source>
        <dbReference type="Pfam" id="PF00496"/>
    </source>
</evidence>
<accession>A0A1W1WGU2</accession>
<name>A0A1W1WGU2_SULTA</name>
<dbReference type="Gene3D" id="3.40.190.10">
    <property type="entry name" value="Periplasmic binding protein-like II"/>
    <property type="match status" value="1"/>
</dbReference>
<dbReference type="GO" id="GO:0043190">
    <property type="term" value="C:ATP-binding cassette (ABC) transporter complex"/>
    <property type="evidence" value="ECO:0007669"/>
    <property type="project" value="InterPro"/>
</dbReference>
<evidence type="ECO:0000256" key="3">
    <source>
        <dbReference type="ARBA" id="ARBA00022448"/>
    </source>
</evidence>
<dbReference type="EMBL" id="FWWY01000001">
    <property type="protein sequence ID" value="SMC05511.1"/>
    <property type="molecule type" value="Genomic_DNA"/>
</dbReference>
<dbReference type="PANTHER" id="PTHR30290">
    <property type="entry name" value="PERIPLASMIC BINDING COMPONENT OF ABC TRANSPORTER"/>
    <property type="match status" value="1"/>
</dbReference>
<proteinExistence type="inferred from homology"/>
<dbReference type="RefSeq" id="WP_084661613.1">
    <property type="nucleotide sequence ID" value="NZ_FWWY01000001.1"/>
</dbReference>
<evidence type="ECO:0000256" key="1">
    <source>
        <dbReference type="ARBA" id="ARBA00004196"/>
    </source>
</evidence>
<keyword evidence="8" id="KW-1185">Reference proteome</keyword>
<comment type="similarity">
    <text evidence="2">Belongs to the bacterial solute-binding protein 5 family.</text>
</comment>
<dbReference type="GO" id="GO:0015833">
    <property type="term" value="P:peptide transport"/>
    <property type="evidence" value="ECO:0007669"/>
    <property type="project" value="TreeGrafter"/>
</dbReference>
<feature type="domain" description="Solute-binding protein family 5" evidence="6">
    <location>
        <begin position="90"/>
        <end position="480"/>
    </location>
</feature>
<evidence type="ECO:0000313" key="7">
    <source>
        <dbReference type="EMBL" id="SMC05511.1"/>
    </source>
</evidence>
<dbReference type="InterPro" id="IPR030678">
    <property type="entry name" value="Peptide/Ni-bd"/>
</dbReference>
<evidence type="ECO:0000313" key="8">
    <source>
        <dbReference type="Proteomes" id="UP000192660"/>
    </source>
</evidence>
<comment type="subcellular location">
    <subcellularLocation>
        <location evidence="1">Cell envelope</location>
    </subcellularLocation>
</comment>
<dbReference type="STRING" id="28034.BFX07_08810"/>
<reference evidence="8" key="1">
    <citation type="submission" date="2017-04" db="EMBL/GenBank/DDBJ databases">
        <authorList>
            <person name="Varghese N."/>
            <person name="Submissions S."/>
        </authorList>
    </citation>
    <scope>NUCLEOTIDE SEQUENCE [LARGE SCALE GENOMIC DNA]</scope>
    <source>
        <strain evidence="8">DSM 9293</strain>
    </source>
</reference>
<feature type="signal peptide" evidence="5">
    <location>
        <begin position="1"/>
        <end position="27"/>
    </location>
</feature>